<comment type="caution">
    <text evidence="1">The sequence shown here is derived from an EMBL/GenBank/DDBJ whole genome shotgun (WGS) entry which is preliminary data.</text>
</comment>
<reference evidence="1 2" key="1">
    <citation type="submission" date="2018-06" db="EMBL/GenBank/DDBJ databases">
        <authorList>
            <consortium name="Pathogen Informatics"/>
            <person name="Doyle S."/>
        </authorList>
    </citation>
    <scope>NUCLEOTIDE SEQUENCE [LARGE SCALE GENOMIC DNA]</scope>
    <source>
        <strain evidence="1 2">NCTC13229</strain>
    </source>
</reference>
<gene>
    <name evidence="1" type="ORF">NCTC13229_05596</name>
</gene>
<protein>
    <submittedName>
        <fullName evidence="1">Uncharacterized protein</fullName>
    </submittedName>
</protein>
<dbReference type="AlphaFoldDB" id="A0AB38FKI7"/>
<organism evidence="1 2">
    <name type="scientific">Rhodococcus wratislaviensis</name>
    <name type="common">Tsukamurella wratislaviensis</name>
    <dbReference type="NCBI Taxonomy" id="44752"/>
    <lineage>
        <taxon>Bacteria</taxon>
        <taxon>Bacillati</taxon>
        <taxon>Actinomycetota</taxon>
        <taxon>Actinomycetes</taxon>
        <taxon>Mycobacteriales</taxon>
        <taxon>Nocardiaceae</taxon>
        <taxon>Rhodococcus</taxon>
    </lineage>
</organism>
<evidence type="ECO:0000313" key="2">
    <source>
        <dbReference type="Proteomes" id="UP000251211"/>
    </source>
</evidence>
<dbReference type="RefSeq" id="WP_112301629.1">
    <property type="nucleotide sequence ID" value="NZ_QTTP01000001.1"/>
</dbReference>
<dbReference type="Proteomes" id="UP000251211">
    <property type="component" value="Unassembled WGS sequence"/>
</dbReference>
<dbReference type="EMBL" id="UAUI01000024">
    <property type="protein sequence ID" value="SPZ42081.1"/>
    <property type="molecule type" value="Genomic_DNA"/>
</dbReference>
<evidence type="ECO:0000313" key="1">
    <source>
        <dbReference type="EMBL" id="SPZ42081.1"/>
    </source>
</evidence>
<sequence length="88" mass="9997">MTYTQIDAMDTPYSTLLERTGVDPLAGLTLPQRRELDRIARARRGCAYVDLSDFDVWGMLDEMRADCAARDERIAQLKAAADDEDDRE</sequence>
<name>A0AB38FKI7_RHOWR</name>
<proteinExistence type="predicted"/>
<accession>A0AB38FKI7</accession>